<keyword evidence="1" id="KW-0677">Repeat</keyword>
<dbReference type="CDD" id="cd18433">
    <property type="entry name" value="BRCT_Rad4_rpt3"/>
    <property type="match status" value="1"/>
</dbReference>
<dbReference type="GO" id="GO:0006270">
    <property type="term" value="P:DNA replication initiation"/>
    <property type="evidence" value="ECO:0007669"/>
    <property type="project" value="TreeGrafter"/>
</dbReference>
<dbReference type="PROSITE" id="PS50172">
    <property type="entry name" value="BRCT"/>
    <property type="match status" value="4"/>
</dbReference>
<evidence type="ECO:0000313" key="4">
    <source>
        <dbReference type="EMBL" id="EKD19910.1"/>
    </source>
</evidence>
<dbReference type="InterPro" id="IPR001357">
    <property type="entry name" value="BRCT_dom"/>
</dbReference>
<protein>
    <submittedName>
        <fullName evidence="4">BRCT domain-containing protein</fullName>
    </submittedName>
</protein>
<dbReference type="PANTHER" id="PTHR13561:SF20">
    <property type="entry name" value="DNA TOPOISOMERASE 2-BINDING PROTEIN 1"/>
    <property type="match status" value="1"/>
</dbReference>
<dbReference type="KEGG" id="mbe:MBM_01862"/>
<dbReference type="HOGENOM" id="CLU_009893_0_0_1"/>
<dbReference type="eggNOG" id="KOG1929">
    <property type="taxonomic scope" value="Eukaryota"/>
</dbReference>
<feature type="region of interest" description="Disordered" evidence="2">
    <location>
        <begin position="522"/>
        <end position="808"/>
    </location>
</feature>
<dbReference type="Gene3D" id="3.40.50.10190">
    <property type="entry name" value="BRCT domain"/>
    <property type="match status" value="4"/>
</dbReference>
<dbReference type="OMA" id="FATQWNI"/>
<feature type="domain" description="BRCT" evidence="3">
    <location>
        <begin position="440"/>
        <end position="526"/>
    </location>
</feature>
<dbReference type="OrthoDB" id="251770at2759"/>
<evidence type="ECO:0000259" key="3">
    <source>
        <dbReference type="PROSITE" id="PS50172"/>
    </source>
</evidence>
<dbReference type="GO" id="GO:0033314">
    <property type="term" value="P:mitotic DNA replication checkpoint signaling"/>
    <property type="evidence" value="ECO:0007669"/>
    <property type="project" value="TreeGrafter"/>
</dbReference>
<dbReference type="GeneID" id="18757797"/>
<gene>
    <name evidence="4" type="ORF">MBM_01862</name>
</gene>
<feature type="region of interest" description="Disordered" evidence="2">
    <location>
        <begin position="821"/>
        <end position="841"/>
    </location>
</feature>
<dbReference type="InParanoid" id="K1WQI8"/>
<evidence type="ECO:0000256" key="2">
    <source>
        <dbReference type="SAM" id="MobiDB-lite"/>
    </source>
</evidence>
<proteinExistence type="predicted"/>
<feature type="domain" description="BRCT" evidence="3">
    <location>
        <begin position="27"/>
        <end position="100"/>
    </location>
</feature>
<feature type="compositionally biased region" description="Polar residues" evidence="2">
    <location>
        <begin position="770"/>
        <end position="791"/>
    </location>
</feature>
<accession>K1WQI8</accession>
<feature type="region of interest" description="Disordered" evidence="2">
    <location>
        <begin position="233"/>
        <end position="258"/>
    </location>
</feature>
<feature type="compositionally biased region" description="Low complexity" evidence="2">
    <location>
        <begin position="712"/>
        <end position="722"/>
    </location>
</feature>
<dbReference type="AlphaFoldDB" id="K1WQI8"/>
<dbReference type="GO" id="GO:0007095">
    <property type="term" value="P:mitotic G2 DNA damage checkpoint signaling"/>
    <property type="evidence" value="ECO:0007669"/>
    <property type="project" value="TreeGrafter"/>
</dbReference>
<feature type="compositionally biased region" description="Acidic residues" evidence="2">
    <location>
        <begin position="645"/>
        <end position="660"/>
    </location>
</feature>
<keyword evidence="5" id="KW-1185">Reference proteome</keyword>
<feature type="domain" description="BRCT" evidence="3">
    <location>
        <begin position="122"/>
        <end position="211"/>
    </location>
</feature>
<reference evidence="4 5" key="1">
    <citation type="journal article" date="2012" name="BMC Genomics">
        <title>Sequencing the genome of Marssonina brunnea reveals fungus-poplar co-evolution.</title>
        <authorList>
            <person name="Zhu S."/>
            <person name="Cao Y.-Z."/>
            <person name="Jiang C."/>
            <person name="Tan B.-Y."/>
            <person name="Wang Z."/>
            <person name="Feng S."/>
            <person name="Zhang L."/>
            <person name="Su X.-H."/>
            <person name="Brejova B."/>
            <person name="Vinar T."/>
            <person name="Xu M."/>
            <person name="Wang M.-X."/>
            <person name="Zhang S.-G."/>
            <person name="Huang M.-R."/>
            <person name="Wu R."/>
            <person name="Zhou Y."/>
        </authorList>
    </citation>
    <scope>NUCLEOTIDE SEQUENCE [LARGE SCALE GENOMIC DNA]</scope>
    <source>
        <strain evidence="4 5">MB_m1</strain>
    </source>
</reference>
<organism evidence="4 5">
    <name type="scientific">Marssonina brunnea f. sp. multigermtubi (strain MB_m1)</name>
    <name type="common">Marssonina leaf spot fungus</name>
    <dbReference type="NCBI Taxonomy" id="1072389"/>
    <lineage>
        <taxon>Eukaryota</taxon>
        <taxon>Fungi</taxon>
        <taxon>Dikarya</taxon>
        <taxon>Ascomycota</taxon>
        <taxon>Pezizomycotina</taxon>
        <taxon>Leotiomycetes</taxon>
        <taxon>Helotiales</taxon>
        <taxon>Drepanopezizaceae</taxon>
        <taxon>Drepanopeziza</taxon>
    </lineage>
</organism>
<sequence>MAEYRASKSRQANISLNASADIQAQAQAQAPLAGCVICCTSVPDEKRTQLAEYAKQMGASHTYDLTPEVTHLIVGDHDTEKYKYVAKNRMDVQPMTVAWVETMRELWINDQDIDMVSLEQEHRRPILQDLKFSMTGCDDPEERMQIAEMVRANGAIYEGDLTKSITHLISFRTEGAKYKAAKTWELQIVSIEWLRDSLERGMVLDEKLYDPALPQDERGLGAWNRTVPQRTSLGKRAREYSTATDGGKRKLRRTASTKLSTQNQEIWGDIVGAAAESSSKVAQVNRSGVWETNDDDTQNAYPPEPTAATEDDGRSRPTQSTVVNEARIDGIFSGCRFFLLGFPQEREDVLRQHLIPHDADVVDSVPALLSCSPSNHPKRLFRMVPHTKLRSDIPALPESQVPVDTVTYWWLERCLHQKRFIEPGDHVPDRPFPKLKIEGFEGVSVSSSAFTGIDLKQFERAVRMIGAEYKEDFTADTTMLVTKTLAGVRKDKYEYAQQWNVPIVRVEWIWDCIKAGEKISSSGYRCRSPKRTGSLPATREGSMSKPPSGHGRTSSDASRAPARANSHPSRASMRPPRHSRLDESAFASNGPGEEPSRPSIKPRKGSRLDNTAFDTGVGTPAADHSRRSIPSRPSAPDNTASIPDEPAEDPPDPSEPEPEEPSARDEPPLPTEPISKEEYETQGFPSLPAASAVESQDLAHKTQPLSEISNNSPSRSSRTTPAAPAPPDQTAPRQQEEMSNAISNLLAKAKTAPTQDAPEPRKRGRILGRVTSNMSAGSNLSRATSVDSTATHGHPVEYPPHNSNDQTANEKIQMLLNGDKAPAGVERQPPATQLQYEDPESTEAREMVMAKMRGEKVQRRSGIKEKAITLGDVGQLGRPTRRAAAGRGLG</sequence>
<dbReference type="SUPFAM" id="SSF52113">
    <property type="entry name" value="BRCT domain"/>
    <property type="match status" value="4"/>
</dbReference>
<dbReference type="SMART" id="SM00292">
    <property type="entry name" value="BRCT"/>
    <property type="match status" value="4"/>
</dbReference>
<dbReference type="STRING" id="1072389.K1WQI8"/>
<dbReference type="InterPro" id="IPR059215">
    <property type="entry name" value="BRCT2_TopBP1-like"/>
</dbReference>
<dbReference type="Pfam" id="PF12738">
    <property type="entry name" value="PTCB-BRCT"/>
    <property type="match status" value="3"/>
</dbReference>
<evidence type="ECO:0000256" key="1">
    <source>
        <dbReference type="ARBA" id="ARBA00022737"/>
    </source>
</evidence>
<name>K1WQI8_MARBU</name>
<feature type="domain" description="BRCT" evidence="3">
    <location>
        <begin position="327"/>
        <end position="428"/>
    </location>
</feature>
<dbReference type="Proteomes" id="UP000006753">
    <property type="component" value="Unassembled WGS sequence"/>
</dbReference>
<dbReference type="CDD" id="cd17731">
    <property type="entry name" value="BRCT_TopBP1_rpt2_like"/>
    <property type="match status" value="1"/>
</dbReference>
<feature type="region of interest" description="Disordered" evidence="2">
    <location>
        <begin position="284"/>
        <end position="319"/>
    </location>
</feature>
<dbReference type="EMBL" id="JH921430">
    <property type="protein sequence ID" value="EKD19910.1"/>
    <property type="molecule type" value="Genomic_DNA"/>
</dbReference>
<dbReference type="InterPro" id="IPR036420">
    <property type="entry name" value="BRCT_dom_sf"/>
</dbReference>
<evidence type="ECO:0000313" key="5">
    <source>
        <dbReference type="Proteomes" id="UP000006753"/>
    </source>
</evidence>
<dbReference type="PANTHER" id="PTHR13561">
    <property type="entry name" value="DNA REPLICATION REGULATOR DPB11-RELATED"/>
    <property type="match status" value="1"/>
</dbReference>